<evidence type="ECO:0000313" key="2">
    <source>
        <dbReference type="EMBL" id="KAL0412829.1"/>
    </source>
</evidence>
<dbReference type="InterPro" id="IPR011257">
    <property type="entry name" value="DNA_glycosylase"/>
</dbReference>
<comment type="caution">
    <text evidence="2">The sequence shown here is derived from an EMBL/GenBank/DDBJ whole genome shotgun (WGS) entry which is preliminary data.</text>
</comment>
<dbReference type="Gene3D" id="1.10.340.30">
    <property type="entry name" value="Hypothetical protein, domain 2"/>
    <property type="match status" value="1"/>
</dbReference>
<dbReference type="PANTHER" id="PTHR10242">
    <property type="entry name" value="8-OXOGUANINE DNA GLYCOSYLASE"/>
    <property type="match status" value="1"/>
</dbReference>
<dbReference type="EMBL" id="JACGWJ010000006">
    <property type="protein sequence ID" value="KAL0412829.1"/>
    <property type="molecule type" value="Genomic_DNA"/>
</dbReference>
<dbReference type="GO" id="GO:0005634">
    <property type="term" value="C:nucleus"/>
    <property type="evidence" value="ECO:0007669"/>
    <property type="project" value="TreeGrafter"/>
</dbReference>
<feature type="region of interest" description="Disordered" evidence="1">
    <location>
        <begin position="513"/>
        <end position="535"/>
    </location>
</feature>
<dbReference type="GO" id="GO:0034039">
    <property type="term" value="F:8-oxo-7,8-dihydroguanine DNA N-glycosylase activity"/>
    <property type="evidence" value="ECO:0007669"/>
    <property type="project" value="TreeGrafter"/>
</dbReference>
<sequence length="535" mass="60084">MSWEEKVAAAVLVELPLDDAASNFSLEKAVCSHGLFMMAPNRWDPLSKTLRRPLRLNPDGDGTSLMVHISHPTHSADALHLRVFGTHALSPQQQQSLLSQVRRMLRLSEEENRRVNEFHELHKEAKGRGFGRVFRSPTLFEDMVKCILLCNCHGTVIIGAGWNYVSQGRLITYLASGYRLNSFTWWSRTLSMAQALCELQSELQHPLSSAANAMAENGTISSCQTTEMKHFVPKTPAGKESKRRLGVRKCSINLESRYADVLAVEEAEKKTSSAEISECSQETGKLTPTFTSPDVKEDFLQKRDSWQTSTSDLLPLEGPEGKPDSSFVPGLQTVVETEGYAGTAIGNFPSPRELAGLDVKFLARRCSLGYRAARVINLAQQIIEGRILLTELEYVYDTLNLSNYDKLAEKLRAIDGFGPFTCANVLMCMGFYHVIPTDSETIRHLKQVHAKSSTIQTVQGDVAKIYGKYAPFQFLAYWSEIWHFYEEWFGNPSEMHHSSYKLITAANMRPKTNRSKRMKLSPKDMNDDCTKGIEA</sequence>
<evidence type="ECO:0000256" key="1">
    <source>
        <dbReference type="SAM" id="MobiDB-lite"/>
    </source>
</evidence>
<name>A0AAW2U7A9_SESRA</name>
<dbReference type="InterPro" id="IPR052054">
    <property type="entry name" value="Oxidative_DNA_repair_enzyme"/>
</dbReference>
<organism evidence="2">
    <name type="scientific">Sesamum radiatum</name>
    <name type="common">Black benniseed</name>
    <dbReference type="NCBI Taxonomy" id="300843"/>
    <lineage>
        <taxon>Eukaryota</taxon>
        <taxon>Viridiplantae</taxon>
        <taxon>Streptophyta</taxon>
        <taxon>Embryophyta</taxon>
        <taxon>Tracheophyta</taxon>
        <taxon>Spermatophyta</taxon>
        <taxon>Magnoliopsida</taxon>
        <taxon>eudicotyledons</taxon>
        <taxon>Gunneridae</taxon>
        <taxon>Pentapetalae</taxon>
        <taxon>asterids</taxon>
        <taxon>lamiids</taxon>
        <taxon>Lamiales</taxon>
        <taxon>Pedaliaceae</taxon>
        <taxon>Sesamum</taxon>
    </lineage>
</organism>
<feature type="compositionally biased region" description="Basic and acidic residues" evidence="1">
    <location>
        <begin position="521"/>
        <end position="535"/>
    </location>
</feature>
<feature type="compositionally biased region" description="Polar residues" evidence="1">
    <location>
        <begin position="273"/>
        <end position="292"/>
    </location>
</feature>
<gene>
    <name evidence="2" type="ORF">Sradi_1484600</name>
</gene>
<proteinExistence type="predicted"/>
<dbReference type="AlphaFoldDB" id="A0AAW2U7A9"/>
<dbReference type="GO" id="GO:0006285">
    <property type="term" value="P:base-excision repair, AP site formation"/>
    <property type="evidence" value="ECO:0007669"/>
    <property type="project" value="TreeGrafter"/>
</dbReference>
<reference evidence="2" key="2">
    <citation type="journal article" date="2024" name="Plant">
        <title>Genomic evolution and insights into agronomic trait innovations of Sesamum species.</title>
        <authorList>
            <person name="Miao H."/>
            <person name="Wang L."/>
            <person name="Qu L."/>
            <person name="Liu H."/>
            <person name="Sun Y."/>
            <person name="Le M."/>
            <person name="Wang Q."/>
            <person name="Wei S."/>
            <person name="Zheng Y."/>
            <person name="Lin W."/>
            <person name="Duan Y."/>
            <person name="Cao H."/>
            <person name="Xiong S."/>
            <person name="Wang X."/>
            <person name="Wei L."/>
            <person name="Li C."/>
            <person name="Ma Q."/>
            <person name="Ju M."/>
            <person name="Zhao R."/>
            <person name="Li G."/>
            <person name="Mu C."/>
            <person name="Tian Q."/>
            <person name="Mei H."/>
            <person name="Zhang T."/>
            <person name="Gao T."/>
            <person name="Zhang H."/>
        </authorList>
    </citation>
    <scope>NUCLEOTIDE SEQUENCE</scope>
    <source>
        <strain evidence="2">G02</strain>
    </source>
</reference>
<dbReference type="SUPFAM" id="SSF48150">
    <property type="entry name" value="DNA-glycosylase"/>
    <property type="match status" value="1"/>
</dbReference>
<feature type="region of interest" description="Disordered" evidence="1">
    <location>
        <begin position="272"/>
        <end position="294"/>
    </location>
</feature>
<dbReference type="PANTHER" id="PTHR10242:SF4">
    <property type="entry name" value="OS07G0657600 PROTEIN"/>
    <property type="match status" value="1"/>
</dbReference>
<protein>
    <recommendedName>
        <fullName evidence="3">HhH-GPD domain-containing protein</fullName>
    </recommendedName>
</protein>
<accession>A0AAW2U7A9</accession>
<evidence type="ECO:0008006" key="3">
    <source>
        <dbReference type="Google" id="ProtNLM"/>
    </source>
</evidence>
<reference evidence="2" key="1">
    <citation type="submission" date="2020-06" db="EMBL/GenBank/DDBJ databases">
        <authorList>
            <person name="Li T."/>
            <person name="Hu X."/>
            <person name="Zhang T."/>
            <person name="Song X."/>
            <person name="Zhang H."/>
            <person name="Dai N."/>
            <person name="Sheng W."/>
            <person name="Hou X."/>
            <person name="Wei L."/>
        </authorList>
    </citation>
    <scope>NUCLEOTIDE SEQUENCE</scope>
    <source>
        <strain evidence="2">G02</strain>
        <tissue evidence="2">Leaf</tissue>
    </source>
</reference>